<dbReference type="OrthoDB" id="424472at2"/>
<dbReference type="RefSeq" id="WP_095672749.1">
    <property type="nucleotide sequence ID" value="NZ_CP016771.1"/>
</dbReference>
<keyword evidence="3" id="KW-1185">Reference proteome</keyword>
<protein>
    <submittedName>
        <fullName evidence="2">Methyltransferase</fullName>
    </submittedName>
</protein>
<organism evidence="2 3">
    <name type="scientific">Candidatus Nanopelagicus hibericus</name>
    <dbReference type="NCBI Taxonomy" id="1884915"/>
    <lineage>
        <taxon>Bacteria</taxon>
        <taxon>Bacillati</taxon>
        <taxon>Actinomycetota</taxon>
        <taxon>Actinomycetes</taxon>
        <taxon>Candidatus Nanopelagicales</taxon>
        <taxon>Candidatus Nanopelagicaceae</taxon>
        <taxon>Candidatus Nanopelagicus</taxon>
    </lineage>
</organism>
<dbReference type="InterPro" id="IPR029063">
    <property type="entry name" value="SAM-dependent_MTases_sf"/>
</dbReference>
<dbReference type="Gene3D" id="3.40.50.150">
    <property type="entry name" value="Vaccinia Virus protein VP39"/>
    <property type="match status" value="1"/>
</dbReference>
<dbReference type="AlphaFoldDB" id="A0A249KAF7"/>
<evidence type="ECO:0000313" key="3">
    <source>
        <dbReference type="Proteomes" id="UP000217171"/>
    </source>
</evidence>
<accession>A0A249KAF7</accession>
<dbReference type="GO" id="GO:0032259">
    <property type="term" value="P:methylation"/>
    <property type="evidence" value="ECO:0007669"/>
    <property type="project" value="UniProtKB-KW"/>
</dbReference>
<dbReference type="PANTHER" id="PTHR34203">
    <property type="entry name" value="METHYLTRANSFERASE, FKBM FAMILY PROTEIN"/>
    <property type="match status" value="1"/>
</dbReference>
<dbReference type="GO" id="GO:0008168">
    <property type="term" value="F:methyltransferase activity"/>
    <property type="evidence" value="ECO:0007669"/>
    <property type="project" value="UniProtKB-KW"/>
</dbReference>
<evidence type="ECO:0000259" key="1">
    <source>
        <dbReference type="Pfam" id="PF05050"/>
    </source>
</evidence>
<dbReference type="NCBIfam" id="TIGR01444">
    <property type="entry name" value="fkbM_fam"/>
    <property type="match status" value="1"/>
</dbReference>
<gene>
    <name evidence="2" type="ORF">B1s21160_05625</name>
</gene>
<keyword evidence="2" id="KW-0489">Methyltransferase</keyword>
<dbReference type="InterPro" id="IPR052514">
    <property type="entry name" value="SAM-dependent_MTase"/>
</dbReference>
<dbReference type="Proteomes" id="UP000217171">
    <property type="component" value="Chromosome"/>
</dbReference>
<dbReference type="Pfam" id="PF05050">
    <property type="entry name" value="Methyltransf_21"/>
    <property type="match status" value="1"/>
</dbReference>
<reference evidence="2 3" key="1">
    <citation type="submission" date="2016-07" db="EMBL/GenBank/DDBJ databases">
        <title>High microdiversification within the ubiquitous acI lineage of Actinobacteria.</title>
        <authorList>
            <person name="Neuenschwander S.M."/>
            <person name="Salcher M."/>
            <person name="Ghai R."/>
            <person name="Pernthaler J."/>
        </authorList>
    </citation>
    <scope>NUCLEOTIDE SEQUENCE [LARGE SCALE GENOMIC DNA]</scope>
    <source>
        <strain evidence="2">MMS-21-160</strain>
    </source>
</reference>
<dbReference type="PANTHER" id="PTHR34203:SF15">
    <property type="entry name" value="SLL1173 PROTEIN"/>
    <property type="match status" value="1"/>
</dbReference>
<evidence type="ECO:0000313" key="2">
    <source>
        <dbReference type="EMBL" id="ASY13777.1"/>
    </source>
</evidence>
<proteinExistence type="predicted"/>
<name>A0A249KAF7_9ACTN</name>
<feature type="domain" description="Methyltransferase FkbM" evidence="1">
    <location>
        <begin position="93"/>
        <end position="259"/>
    </location>
</feature>
<dbReference type="SUPFAM" id="SSF53335">
    <property type="entry name" value="S-adenosyl-L-methionine-dependent methyltransferases"/>
    <property type="match status" value="1"/>
</dbReference>
<dbReference type="KEGG" id="nhi:B1s21160_05625"/>
<dbReference type="InterPro" id="IPR006342">
    <property type="entry name" value="FkbM_mtfrase"/>
</dbReference>
<sequence>MKSRLYEVYKNVFAELLVFTNFFITKLPRGRFATSLGLQKIWDVTYKSKINNKYLYFHIPNWLAFYRAKTLLTKEPETIAWLNKIKTKSVIYDIGSNVGMYSIYAAAVRDCKVMSFEPSFLNLELLFRNVQTNNLQDEITIVPLSLSNENQIENFYMQEGDNIWGGAHNSSGSNKSQDGTEMLNFKISSQLALSLDALVEIFHIPNPEHIKIDVDGLESKVLQGGLKTFGNSKSILIEIDEKNKDQNIEVQGMLTKLGFVKLISIDKIELRENQIWVKPGWDQ</sequence>
<dbReference type="EMBL" id="CP016771">
    <property type="protein sequence ID" value="ASY13777.1"/>
    <property type="molecule type" value="Genomic_DNA"/>
</dbReference>
<keyword evidence="2" id="KW-0808">Transferase</keyword>